<proteinExistence type="predicted"/>
<evidence type="ECO:0008006" key="6">
    <source>
        <dbReference type="Google" id="ProtNLM"/>
    </source>
</evidence>
<dbReference type="RefSeq" id="WP_133338764.1">
    <property type="nucleotide sequence ID" value="NZ_JAVGVR010000001.1"/>
</dbReference>
<gene>
    <name evidence="3" type="ORF">E2K98_24225</name>
    <name evidence="2" type="ORF">RCG21_21585</name>
</gene>
<dbReference type="Pfam" id="PF12958">
    <property type="entry name" value="DUF3847"/>
    <property type="match status" value="1"/>
</dbReference>
<evidence type="ECO:0000313" key="2">
    <source>
        <dbReference type="EMBL" id="MDQ6598909.1"/>
    </source>
</evidence>
<organism evidence="3 4">
    <name type="scientific">Bacillus salipaludis</name>
    <dbReference type="NCBI Taxonomy" id="2547811"/>
    <lineage>
        <taxon>Bacteria</taxon>
        <taxon>Bacillati</taxon>
        <taxon>Bacillota</taxon>
        <taxon>Bacilli</taxon>
        <taxon>Bacillales</taxon>
        <taxon>Bacillaceae</taxon>
        <taxon>Bacillus</taxon>
    </lineage>
</organism>
<evidence type="ECO:0000313" key="3">
    <source>
        <dbReference type="EMBL" id="TDK58190.1"/>
    </source>
</evidence>
<dbReference type="Proteomes" id="UP000295132">
    <property type="component" value="Unassembled WGS sequence"/>
</dbReference>
<protein>
    <recommendedName>
        <fullName evidence="6">DUF3847 domain-containing protein</fullName>
    </recommendedName>
</protein>
<evidence type="ECO:0000313" key="5">
    <source>
        <dbReference type="Proteomes" id="UP001178888"/>
    </source>
</evidence>
<dbReference type="AlphaFoldDB" id="A0A4R5VJW3"/>
<name>A0A4R5VJW3_9BACI</name>
<dbReference type="InterPro" id="IPR024215">
    <property type="entry name" value="DUF3847"/>
</dbReference>
<reference evidence="3 4" key="1">
    <citation type="submission" date="2019-03" db="EMBL/GenBank/DDBJ databases">
        <title>Bacillus niacini sp. nov. a Nicotinate-Metabolizing Mesophile Isolated from Soil.</title>
        <authorList>
            <person name="Zhang G."/>
        </authorList>
    </citation>
    <scope>NUCLEOTIDE SEQUENCE [LARGE SCALE GENOMIC DNA]</scope>
    <source>
        <strain evidence="3 4">WN066</strain>
    </source>
</reference>
<keyword evidence="5" id="KW-1185">Reference proteome</keyword>
<evidence type="ECO:0000256" key="1">
    <source>
        <dbReference type="SAM" id="Coils"/>
    </source>
</evidence>
<dbReference type="EMBL" id="SMYO01000016">
    <property type="protein sequence ID" value="TDK58190.1"/>
    <property type="molecule type" value="Genomic_DNA"/>
</dbReference>
<reference evidence="2" key="2">
    <citation type="submission" date="2023-08" db="EMBL/GenBank/DDBJ databases">
        <title>Nitrogen cycling bacteria in agricultural field soils.</title>
        <authorList>
            <person name="Jang J."/>
        </authorList>
    </citation>
    <scope>NUCLEOTIDE SEQUENCE</scope>
    <source>
        <strain evidence="2">PS3-36</strain>
    </source>
</reference>
<accession>A0A4R5VJW3</accession>
<sequence length="92" mass="10971">MTKEDIHKLENKIKVLEQKKKALEFKISNENRRSRTRRLIQKGALLEKYLENEEGVPTKDTENLLKILAEYIKKNKESISRQIQEMKEDTEV</sequence>
<dbReference type="Proteomes" id="UP001178888">
    <property type="component" value="Unassembled WGS sequence"/>
</dbReference>
<comment type="caution">
    <text evidence="3">The sequence shown here is derived from an EMBL/GenBank/DDBJ whole genome shotgun (WGS) entry which is preliminary data.</text>
</comment>
<keyword evidence="1" id="KW-0175">Coiled coil</keyword>
<evidence type="ECO:0000313" key="4">
    <source>
        <dbReference type="Proteomes" id="UP000295132"/>
    </source>
</evidence>
<dbReference type="EMBL" id="JAVGVR010000001">
    <property type="protein sequence ID" value="MDQ6598909.1"/>
    <property type="molecule type" value="Genomic_DNA"/>
</dbReference>
<feature type="coiled-coil region" evidence="1">
    <location>
        <begin position="6"/>
        <end position="33"/>
    </location>
</feature>